<accession>X1TRS6</accession>
<comment type="caution">
    <text evidence="1">The sequence shown here is derived from an EMBL/GenBank/DDBJ whole genome shotgun (WGS) entry which is preliminary data.</text>
</comment>
<name>X1TRS6_9ZZZZ</name>
<gene>
    <name evidence="1" type="ORF">S12H4_36797</name>
</gene>
<proteinExistence type="predicted"/>
<dbReference type="EMBL" id="BARW01021968">
    <property type="protein sequence ID" value="GAI94071.1"/>
    <property type="molecule type" value="Genomic_DNA"/>
</dbReference>
<sequence>LTNPYIERWKEKGGKIVGYYCTYVPEEIIHAAGMLPYLMRATGSTSSELGDLYTSH</sequence>
<dbReference type="Gene3D" id="3.40.50.11890">
    <property type="match status" value="1"/>
</dbReference>
<feature type="non-terminal residue" evidence="1">
    <location>
        <position position="1"/>
    </location>
</feature>
<protein>
    <submittedName>
        <fullName evidence="1">Uncharacterized protein</fullName>
    </submittedName>
</protein>
<evidence type="ECO:0000313" key="1">
    <source>
        <dbReference type="EMBL" id="GAI94071.1"/>
    </source>
</evidence>
<organism evidence="1">
    <name type="scientific">marine sediment metagenome</name>
    <dbReference type="NCBI Taxonomy" id="412755"/>
    <lineage>
        <taxon>unclassified sequences</taxon>
        <taxon>metagenomes</taxon>
        <taxon>ecological metagenomes</taxon>
    </lineage>
</organism>
<dbReference type="AlphaFoldDB" id="X1TRS6"/>
<reference evidence="1" key="1">
    <citation type="journal article" date="2014" name="Front. Microbiol.">
        <title>High frequency of phylogenetically diverse reductive dehalogenase-homologous genes in deep subseafloor sedimentary metagenomes.</title>
        <authorList>
            <person name="Kawai M."/>
            <person name="Futagami T."/>
            <person name="Toyoda A."/>
            <person name="Takaki Y."/>
            <person name="Nishi S."/>
            <person name="Hori S."/>
            <person name="Arai W."/>
            <person name="Tsubouchi T."/>
            <person name="Morono Y."/>
            <person name="Uchiyama I."/>
            <person name="Ito T."/>
            <person name="Fujiyama A."/>
            <person name="Inagaki F."/>
            <person name="Takami H."/>
        </authorList>
    </citation>
    <scope>NUCLEOTIDE SEQUENCE</scope>
    <source>
        <strain evidence="1">Expedition CK06-06</strain>
    </source>
</reference>